<dbReference type="InterPro" id="IPR032508">
    <property type="entry name" value="FecR_C"/>
</dbReference>
<evidence type="ECO:0000313" key="5">
    <source>
        <dbReference type="Proteomes" id="UP000605676"/>
    </source>
</evidence>
<dbReference type="EMBL" id="JAENRR010000024">
    <property type="protein sequence ID" value="MBK3517909.1"/>
    <property type="molecule type" value="Genomic_DNA"/>
</dbReference>
<sequence length="399" mass="45086">MIVVEVEEMKMKETNQYIKGLVKRYVYGAASVNEIAELGDWLKADHGNKALFEKLKSDIEKQAEMDVNDEWERFANKFELNNKASFKSRRLLGFASVAASIAIVMVVTMQIFSAANNKYSSMLSTNEPEGDNTVLNLADGQQFTLNEQHATVEADKDGEQFIVEKNQIVKTKGETAAQSQLNQIQVPYGKTAKLILADGTKVWLNAGSQLVFPNHFNNKDHRDVMLLGEGFFEVTHSESQPFRVLTDKLTYTVLGTSFNIRSYDHSPIHSAVLVDGSLKVDENALFNKESIILKPGEKCSFANNEGQIIIQQVNTSIYTSWKNGFLTLEKNNLRTLIYQIEHYYNCDITISNELLEMHIQLSGKLMLDTDAERVCKALCDLSGMGYRIENNQVSFYKQE</sequence>
<dbReference type="Proteomes" id="UP000605676">
    <property type="component" value="Unassembled WGS sequence"/>
</dbReference>
<dbReference type="InterPro" id="IPR012373">
    <property type="entry name" value="Ferrdict_sens_TM"/>
</dbReference>
<keyword evidence="1" id="KW-0472">Membrane</keyword>
<dbReference type="Pfam" id="PF04773">
    <property type="entry name" value="FecR"/>
    <property type="match status" value="1"/>
</dbReference>
<accession>A0ABS1HL84</accession>
<proteinExistence type="predicted"/>
<feature type="domain" description="FecR protein" evidence="2">
    <location>
        <begin position="184"/>
        <end position="271"/>
    </location>
</feature>
<evidence type="ECO:0000313" key="4">
    <source>
        <dbReference type="EMBL" id="MBK3517909.1"/>
    </source>
</evidence>
<dbReference type="RefSeq" id="WP_200465139.1">
    <property type="nucleotide sequence ID" value="NZ_JAENRR010000024.1"/>
</dbReference>
<dbReference type="PANTHER" id="PTHR30273:SF2">
    <property type="entry name" value="PROTEIN FECR"/>
    <property type="match status" value="1"/>
</dbReference>
<keyword evidence="1" id="KW-0812">Transmembrane</keyword>
<keyword evidence="5" id="KW-1185">Reference proteome</keyword>
<name>A0ABS1HL84_9BACT</name>
<gene>
    <name evidence="4" type="ORF">JIV24_11250</name>
</gene>
<evidence type="ECO:0000259" key="2">
    <source>
        <dbReference type="Pfam" id="PF04773"/>
    </source>
</evidence>
<dbReference type="PANTHER" id="PTHR30273">
    <property type="entry name" value="PERIPLASMIC SIGNAL SENSOR AND SIGMA FACTOR ACTIVATOR FECR-RELATED"/>
    <property type="match status" value="1"/>
</dbReference>
<evidence type="ECO:0000259" key="3">
    <source>
        <dbReference type="Pfam" id="PF16344"/>
    </source>
</evidence>
<feature type="transmembrane region" description="Helical" evidence="1">
    <location>
        <begin position="91"/>
        <end position="112"/>
    </location>
</feature>
<dbReference type="Gene3D" id="2.60.120.1440">
    <property type="match status" value="1"/>
</dbReference>
<keyword evidence="1" id="KW-1133">Transmembrane helix</keyword>
<comment type="caution">
    <text evidence="4">The sequence shown here is derived from an EMBL/GenBank/DDBJ whole genome shotgun (WGS) entry which is preliminary data.</text>
</comment>
<dbReference type="InterPro" id="IPR006860">
    <property type="entry name" value="FecR"/>
</dbReference>
<evidence type="ECO:0000256" key="1">
    <source>
        <dbReference type="SAM" id="Phobius"/>
    </source>
</evidence>
<dbReference type="Gene3D" id="3.55.50.30">
    <property type="match status" value="1"/>
</dbReference>
<protein>
    <submittedName>
        <fullName evidence="4">FecR family protein</fullName>
    </submittedName>
</protein>
<organism evidence="4 5">
    <name type="scientific">Carboxylicivirga marina</name>
    <dbReference type="NCBI Taxonomy" id="2800988"/>
    <lineage>
        <taxon>Bacteria</taxon>
        <taxon>Pseudomonadati</taxon>
        <taxon>Bacteroidota</taxon>
        <taxon>Bacteroidia</taxon>
        <taxon>Marinilabiliales</taxon>
        <taxon>Marinilabiliaceae</taxon>
        <taxon>Carboxylicivirga</taxon>
    </lineage>
</organism>
<reference evidence="4 5" key="1">
    <citation type="submission" date="2021-01" db="EMBL/GenBank/DDBJ databases">
        <title>Carboxyliciviraga sp.nov., isolated from coastal sediments.</title>
        <authorList>
            <person name="Lu D."/>
            <person name="Zhang T."/>
        </authorList>
    </citation>
    <scope>NUCLEOTIDE SEQUENCE [LARGE SCALE GENOMIC DNA]</scope>
    <source>
        <strain evidence="4 5">N1Y132</strain>
    </source>
</reference>
<feature type="domain" description="Protein FecR C-terminal" evidence="3">
    <location>
        <begin position="326"/>
        <end position="393"/>
    </location>
</feature>
<dbReference type="Pfam" id="PF16344">
    <property type="entry name" value="FecR_C"/>
    <property type="match status" value="1"/>
</dbReference>